<dbReference type="NCBIfam" id="TIGR01730">
    <property type="entry name" value="RND_mfp"/>
    <property type="match status" value="1"/>
</dbReference>
<dbReference type="InterPro" id="IPR058790">
    <property type="entry name" value="BSH_CusB"/>
</dbReference>
<dbReference type="InterPro" id="IPR045800">
    <property type="entry name" value="HMBD"/>
</dbReference>
<dbReference type="Pfam" id="PF25975">
    <property type="entry name" value="CzcB_C"/>
    <property type="match status" value="1"/>
</dbReference>
<sequence>MKKSIIFAVVAGAIGVLVGYLIFGNSNKEQSTDHQHTSATSNQMWTCSMHPQIMQPEPGDCPICGMELIPAETGADGLSKDQFTMTKNAIALANIQTVTIGSGNVNEQRITLSGKIVENEQLTVTQTVHYAGRIEKLYVNFPGEKVQKGQVIAELYAPKLVAAQQELLTAVALKSAQPELYNAVRNKLAYWKLSENQIKEIETSGVIKNTMKIYAENTGTVDKVMANVGDYVNSGAPLFSSTNLSSVWASFDAYESMLPFLSINQDIGITTNAYPNKKITATIDFIDPVLNTKTRTYTVRATLNNKNNELKPGMFVKGIVQTQNNKANQLITVPKTAVLWTGERSVVYLKVGKDRPVFELREVTLGKPYDESYEVVSGLENGDEVVYQGAFTVDASAQLQGKNSMMNSNKPAHMDKPEQSITVQGITSNNLESVLTSYLKLKNALIKSDVPKATLFGKETASLLKELKNQTTLSKSENQAIQDILNSLANLTSTEDIKNQRNSFRLVSDILIQIASNGDDIQKELYVQYCPMANNNKGAYWLSDSKEILNPYFGEMMLNCGDVTRSLQ</sequence>
<dbReference type="FunFam" id="2.40.30.170:FF:000010">
    <property type="entry name" value="Efflux RND transporter periplasmic adaptor subunit"/>
    <property type="match status" value="1"/>
</dbReference>
<feature type="domain" description="CusB-like barrel-sandwich hybrid" evidence="7">
    <location>
        <begin position="131"/>
        <end position="240"/>
    </location>
</feature>
<dbReference type="InterPro" id="IPR051909">
    <property type="entry name" value="MFP_Cation_Efflux"/>
</dbReference>
<evidence type="ECO:0000259" key="4">
    <source>
        <dbReference type="Pfam" id="PF11827"/>
    </source>
</evidence>
<dbReference type="InterPro" id="IPR006143">
    <property type="entry name" value="RND_pump_MFP"/>
</dbReference>
<dbReference type="OrthoDB" id="9806939at2"/>
<evidence type="ECO:0000259" key="5">
    <source>
        <dbReference type="Pfam" id="PF19335"/>
    </source>
</evidence>
<evidence type="ECO:0000259" key="8">
    <source>
        <dbReference type="Pfam" id="PF25954"/>
    </source>
</evidence>
<keyword evidence="3" id="KW-1133">Transmembrane helix</keyword>
<dbReference type="Gene3D" id="6.10.140.730">
    <property type="match status" value="1"/>
</dbReference>
<comment type="similarity">
    <text evidence="1">Belongs to the membrane fusion protein (MFP) (TC 8.A.1) family.</text>
</comment>
<dbReference type="Gene3D" id="2.40.50.100">
    <property type="match status" value="1"/>
</dbReference>
<dbReference type="Pfam" id="PF25869">
    <property type="entry name" value="3HB_CusB"/>
    <property type="match status" value="1"/>
</dbReference>
<dbReference type="SUPFAM" id="SSF111369">
    <property type="entry name" value="HlyD-like secretion proteins"/>
    <property type="match status" value="1"/>
</dbReference>
<evidence type="ECO:0000259" key="9">
    <source>
        <dbReference type="Pfam" id="PF25975"/>
    </source>
</evidence>
<feature type="domain" description="Heavy metal binding" evidence="5">
    <location>
        <begin position="45"/>
        <end position="71"/>
    </location>
</feature>
<evidence type="ECO:0000313" key="11">
    <source>
        <dbReference type="Proteomes" id="UP000292262"/>
    </source>
</evidence>
<dbReference type="GO" id="GO:0022857">
    <property type="term" value="F:transmembrane transporter activity"/>
    <property type="evidence" value="ECO:0007669"/>
    <property type="project" value="InterPro"/>
</dbReference>
<feature type="domain" description="CusB-like three alpha-helical bundle" evidence="6">
    <location>
        <begin position="160"/>
        <end position="206"/>
    </location>
</feature>
<feature type="domain" description="CusB-like beta-barrel" evidence="8">
    <location>
        <begin position="246"/>
        <end position="321"/>
    </location>
</feature>
<proteinExistence type="inferred from homology"/>
<dbReference type="GO" id="GO:0030288">
    <property type="term" value="C:outer membrane-bounded periplasmic space"/>
    <property type="evidence" value="ECO:0007669"/>
    <property type="project" value="TreeGrafter"/>
</dbReference>
<gene>
    <name evidence="10" type="ORF">EV197_1028</name>
</gene>
<evidence type="ECO:0000259" key="6">
    <source>
        <dbReference type="Pfam" id="PF25869"/>
    </source>
</evidence>
<keyword evidence="3" id="KW-0812">Transmembrane</keyword>
<dbReference type="Gene3D" id="2.40.30.170">
    <property type="match status" value="1"/>
</dbReference>
<dbReference type="InterPro" id="IPR021782">
    <property type="entry name" value="DUF3347"/>
</dbReference>
<feature type="domain" description="CzcB-like C-terminal circularly permuted SH3-like" evidence="9">
    <location>
        <begin position="331"/>
        <end position="393"/>
    </location>
</feature>
<feature type="transmembrane region" description="Helical" evidence="3">
    <location>
        <begin position="5"/>
        <end position="23"/>
    </location>
</feature>
<evidence type="ECO:0000313" key="10">
    <source>
        <dbReference type="EMBL" id="RZS99801.1"/>
    </source>
</evidence>
<reference evidence="10 11" key="1">
    <citation type="submission" date="2019-02" db="EMBL/GenBank/DDBJ databases">
        <title>Genomic Encyclopedia of Type Strains, Phase IV (KMG-IV): sequencing the most valuable type-strain genomes for metagenomic binning, comparative biology and taxonomic classification.</title>
        <authorList>
            <person name="Goeker M."/>
        </authorList>
    </citation>
    <scope>NUCLEOTIDE SEQUENCE [LARGE SCALE GENOMIC DNA]</scope>
    <source>
        <strain evidence="10 11">DSM 17196</strain>
    </source>
</reference>
<dbReference type="GO" id="GO:0016020">
    <property type="term" value="C:membrane"/>
    <property type="evidence" value="ECO:0007669"/>
    <property type="project" value="InterPro"/>
</dbReference>
<dbReference type="InterPro" id="IPR058791">
    <property type="entry name" value="3HB_CusB"/>
</dbReference>
<evidence type="ECO:0000256" key="3">
    <source>
        <dbReference type="SAM" id="Phobius"/>
    </source>
</evidence>
<organism evidence="10 11">
    <name type="scientific">Aquimarina brevivitae</name>
    <dbReference type="NCBI Taxonomy" id="323412"/>
    <lineage>
        <taxon>Bacteria</taxon>
        <taxon>Pseudomonadati</taxon>
        <taxon>Bacteroidota</taxon>
        <taxon>Flavobacteriia</taxon>
        <taxon>Flavobacteriales</taxon>
        <taxon>Flavobacteriaceae</taxon>
        <taxon>Aquimarina</taxon>
    </lineage>
</organism>
<dbReference type="GO" id="GO:0060003">
    <property type="term" value="P:copper ion export"/>
    <property type="evidence" value="ECO:0007669"/>
    <property type="project" value="TreeGrafter"/>
</dbReference>
<evidence type="ECO:0000259" key="7">
    <source>
        <dbReference type="Pfam" id="PF25919"/>
    </source>
</evidence>
<keyword evidence="3" id="KW-0472">Membrane</keyword>
<dbReference type="EMBL" id="SGXE01000001">
    <property type="protein sequence ID" value="RZS99801.1"/>
    <property type="molecule type" value="Genomic_DNA"/>
</dbReference>
<dbReference type="Pfam" id="PF25919">
    <property type="entry name" value="BSH_CusB"/>
    <property type="match status" value="1"/>
</dbReference>
<dbReference type="Pfam" id="PF25954">
    <property type="entry name" value="Beta-barrel_RND_2"/>
    <property type="match status" value="1"/>
</dbReference>
<dbReference type="Proteomes" id="UP000292262">
    <property type="component" value="Unassembled WGS sequence"/>
</dbReference>
<feature type="domain" description="DUF3347" evidence="4">
    <location>
        <begin position="434"/>
        <end position="519"/>
    </location>
</feature>
<protein>
    <submittedName>
        <fullName evidence="10">Cu(I)/Ag(I) efflux system membrane fusion protein</fullName>
    </submittedName>
</protein>
<dbReference type="Pfam" id="PF11827">
    <property type="entry name" value="DUF3347"/>
    <property type="match status" value="1"/>
</dbReference>
<accession>A0A4Q7PGY1</accession>
<comment type="caution">
    <text evidence="10">The sequence shown here is derived from an EMBL/GenBank/DDBJ whole genome shotgun (WGS) entry which is preliminary data.</text>
</comment>
<dbReference type="InterPro" id="IPR058649">
    <property type="entry name" value="CzcB_C"/>
</dbReference>
<dbReference type="Pfam" id="PF19335">
    <property type="entry name" value="HMBD"/>
    <property type="match status" value="1"/>
</dbReference>
<dbReference type="InterPro" id="IPR058792">
    <property type="entry name" value="Beta-barrel_RND_2"/>
</dbReference>
<dbReference type="AlphaFoldDB" id="A0A4Q7PGY1"/>
<evidence type="ECO:0000256" key="1">
    <source>
        <dbReference type="ARBA" id="ARBA00009477"/>
    </source>
</evidence>
<dbReference type="Gene3D" id="2.40.420.20">
    <property type="match status" value="1"/>
</dbReference>
<keyword evidence="2" id="KW-0813">Transport</keyword>
<dbReference type="GO" id="GO:0015679">
    <property type="term" value="P:plasma membrane copper ion transport"/>
    <property type="evidence" value="ECO:0007669"/>
    <property type="project" value="TreeGrafter"/>
</dbReference>
<dbReference type="PANTHER" id="PTHR30097:SF4">
    <property type="entry name" value="SLR6042 PROTEIN"/>
    <property type="match status" value="1"/>
</dbReference>
<dbReference type="PANTHER" id="PTHR30097">
    <property type="entry name" value="CATION EFFLUX SYSTEM PROTEIN CUSB"/>
    <property type="match status" value="1"/>
</dbReference>
<dbReference type="RefSeq" id="WP_130285618.1">
    <property type="nucleotide sequence ID" value="NZ_SGXE01000001.1"/>
</dbReference>
<evidence type="ECO:0000256" key="2">
    <source>
        <dbReference type="ARBA" id="ARBA00022448"/>
    </source>
</evidence>
<name>A0A4Q7PGY1_9FLAO</name>
<dbReference type="GO" id="GO:0046914">
    <property type="term" value="F:transition metal ion binding"/>
    <property type="evidence" value="ECO:0007669"/>
    <property type="project" value="TreeGrafter"/>
</dbReference>
<keyword evidence="11" id="KW-1185">Reference proteome</keyword>